<proteinExistence type="predicted"/>
<dbReference type="Proteomes" id="UP000322000">
    <property type="component" value="Chromosome 12"/>
</dbReference>
<dbReference type="GeneID" id="113499534"/>
<dbReference type="Gene3D" id="4.10.60.10">
    <property type="entry name" value="Zinc finger, CCHC-type"/>
    <property type="match status" value="1"/>
</dbReference>
<dbReference type="Pfam" id="PF00098">
    <property type="entry name" value="zf-CCHC"/>
    <property type="match status" value="1"/>
</dbReference>
<evidence type="ECO:0000259" key="2">
    <source>
        <dbReference type="PROSITE" id="PS50158"/>
    </source>
</evidence>
<feature type="domain" description="CCHC-type" evidence="2">
    <location>
        <begin position="262"/>
        <end position="278"/>
    </location>
</feature>
<dbReference type="SMART" id="SM00343">
    <property type="entry name" value="ZnF_C2HC"/>
    <property type="match status" value="2"/>
</dbReference>
<dbReference type="KEGG" id="tnl:113499534"/>
<dbReference type="PROSITE" id="PS50158">
    <property type="entry name" value="ZF_CCHC"/>
    <property type="match status" value="1"/>
</dbReference>
<dbReference type="GO" id="GO:0003676">
    <property type="term" value="F:nucleic acid binding"/>
    <property type="evidence" value="ECO:0007669"/>
    <property type="project" value="InterPro"/>
</dbReference>
<gene>
    <name evidence="5" type="primary">LOC113499534</name>
    <name evidence="4" type="synonym">LOC113494244</name>
</gene>
<accession>A0A7E5W5T5</accession>
<evidence type="ECO:0000313" key="5">
    <source>
        <dbReference type="RefSeq" id="XP_026735847.1"/>
    </source>
</evidence>
<dbReference type="OrthoDB" id="6772952at2759"/>
<dbReference type="InterPro" id="IPR036875">
    <property type="entry name" value="Znf_CCHC_sf"/>
</dbReference>
<dbReference type="RefSeq" id="XP_026735847.1">
    <property type="nucleotide sequence ID" value="XM_026880046.1"/>
</dbReference>
<name>A0A7E5W5T5_TRINI</name>
<evidence type="ECO:0000313" key="4">
    <source>
        <dbReference type="RefSeq" id="XP_026728303.1"/>
    </source>
</evidence>
<dbReference type="SUPFAM" id="SSF57756">
    <property type="entry name" value="Retrovirus zinc finger-like domains"/>
    <property type="match status" value="1"/>
</dbReference>
<keyword evidence="3" id="KW-1185">Reference proteome</keyword>
<keyword evidence="1" id="KW-0479">Metal-binding</keyword>
<dbReference type="GO" id="GO:0008270">
    <property type="term" value="F:zinc ion binding"/>
    <property type="evidence" value="ECO:0007669"/>
    <property type="project" value="UniProtKB-KW"/>
</dbReference>
<dbReference type="InterPro" id="IPR001878">
    <property type="entry name" value="Znf_CCHC"/>
</dbReference>
<dbReference type="RefSeq" id="XP_026728303.1">
    <property type="nucleotide sequence ID" value="XM_026872502.1"/>
</dbReference>
<protein>
    <submittedName>
        <fullName evidence="4">Uncharacterized protein LOC113494244</fullName>
    </submittedName>
    <submittedName>
        <fullName evidence="5">Uncharacterized protein LOC113499534</fullName>
    </submittedName>
</protein>
<dbReference type="Proteomes" id="UP000322000">
    <property type="component" value="Chromosome 5"/>
</dbReference>
<organism evidence="3 5">
    <name type="scientific">Trichoplusia ni</name>
    <name type="common">Cabbage looper</name>
    <dbReference type="NCBI Taxonomy" id="7111"/>
    <lineage>
        <taxon>Eukaryota</taxon>
        <taxon>Metazoa</taxon>
        <taxon>Ecdysozoa</taxon>
        <taxon>Arthropoda</taxon>
        <taxon>Hexapoda</taxon>
        <taxon>Insecta</taxon>
        <taxon>Pterygota</taxon>
        <taxon>Neoptera</taxon>
        <taxon>Endopterygota</taxon>
        <taxon>Lepidoptera</taxon>
        <taxon>Glossata</taxon>
        <taxon>Ditrysia</taxon>
        <taxon>Noctuoidea</taxon>
        <taxon>Noctuidae</taxon>
        <taxon>Plusiinae</taxon>
        <taxon>Trichoplusia</taxon>
    </lineage>
</organism>
<dbReference type="PANTHER" id="PTHR33198:SF19">
    <property type="entry name" value="CCHC-TYPE DOMAIN-CONTAINING PROTEIN"/>
    <property type="match status" value="1"/>
</dbReference>
<sequence length="299" mass="33003">MAKVSATLSVGTITVFSHEQQEWQLYKERLEQWFLANEIGVDVDKAGCKRRAIFLSNCSESSYKLIRDLALPRQVGTLSYAEIVALLDGHFNVKKCLFAERHKFHGATQHVGEGLPEWAARVRGLAVYCGFVSTNLDEQLRDRFVLGMAPGPERDKLFTKAMSELTLSKALEIAEGIRSARMGAQEANRQVDAGTQLQVMKLDTQHSAARGRSAQSRRMLTTACGERARDSYGNGGGSVGGECTACGYAGHQASSCRFVRYKCKKCGVQGHLKRMCKQTFNKQHYVECCGDAGDDVFAD</sequence>
<evidence type="ECO:0000256" key="1">
    <source>
        <dbReference type="PROSITE-ProRule" id="PRU00047"/>
    </source>
</evidence>
<dbReference type="PANTHER" id="PTHR33198">
    <property type="entry name" value="ANK_REP_REGION DOMAIN-CONTAINING PROTEIN-RELATED"/>
    <property type="match status" value="1"/>
</dbReference>
<dbReference type="AlphaFoldDB" id="A0A7E5W5T5"/>
<keyword evidence="1" id="KW-0863">Zinc-finger</keyword>
<reference evidence="4 5" key="1">
    <citation type="submission" date="2025-04" db="UniProtKB">
        <authorList>
            <consortium name="RefSeq"/>
        </authorList>
    </citation>
    <scope>IDENTIFICATION</scope>
</reference>
<keyword evidence="1" id="KW-0862">Zinc</keyword>
<evidence type="ECO:0000313" key="3">
    <source>
        <dbReference type="Proteomes" id="UP000322000"/>
    </source>
</evidence>
<dbReference type="KEGG" id="tnl:113494244"/>